<keyword evidence="2" id="KW-1133">Transmembrane helix</keyword>
<evidence type="ECO:0000313" key="3">
    <source>
        <dbReference type="EMBL" id="KUM47344.1"/>
    </source>
</evidence>
<keyword evidence="2" id="KW-0812">Transmembrane</keyword>
<proteinExistence type="predicted"/>
<organism evidence="3">
    <name type="scientific">Picea glauca</name>
    <name type="common">White spruce</name>
    <name type="synonym">Pinus glauca</name>
    <dbReference type="NCBI Taxonomy" id="3330"/>
    <lineage>
        <taxon>Eukaryota</taxon>
        <taxon>Viridiplantae</taxon>
        <taxon>Streptophyta</taxon>
        <taxon>Embryophyta</taxon>
        <taxon>Tracheophyta</taxon>
        <taxon>Spermatophyta</taxon>
        <taxon>Pinopsida</taxon>
        <taxon>Pinidae</taxon>
        <taxon>Conifers I</taxon>
        <taxon>Pinales</taxon>
        <taxon>Pinaceae</taxon>
        <taxon>Picea</taxon>
    </lineage>
</organism>
<name>A0A101LXT9_PICGL</name>
<keyword evidence="2" id="KW-0472">Membrane</keyword>
<evidence type="ECO:0000256" key="2">
    <source>
        <dbReference type="SAM" id="Phobius"/>
    </source>
</evidence>
<comment type="caution">
    <text evidence="3">The sequence shown here is derived from an EMBL/GenBank/DDBJ whole genome shotgun (WGS) entry which is preliminary data.</text>
</comment>
<feature type="compositionally biased region" description="Basic residues" evidence="1">
    <location>
        <begin position="1"/>
        <end position="17"/>
    </location>
</feature>
<sequence length="71" mass="7885">MGKHPYGHPLVGRRRKTNSQPARLVTTPLIGTGIAAYTLALAAFIDLGLCPVRHWSMHPNRSSRPEREGRI</sequence>
<dbReference type="AlphaFoldDB" id="A0A101LXT9"/>
<feature type="region of interest" description="Disordered" evidence="1">
    <location>
        <begin position="1"/>
        <end position="22"/>
    </location>
</feature>
<evidence type="ECO:0000256" key="1">
    <source>
        <dbReference type="SAM" id="MobiDB-lite"/>
    </source>
</evidence>
<protein>
    <submittedName>
        <fullName evidence="3">Uncharacterized protein</fullName>
    </submittedName>
</protein>
<feature type="transmembrane region" description="Helical" evidence="2">
    <location>
        <begin position="21"/>
        <end position="45"/>
    </location>
</feature>
<gene>
    <name evidence="3" type="ORF">ABT39_MTgene5529</name>
</gene>
<geneLocation type="mitochondrion" evidence="3"/>
<dbReference type="EMBL" id="LKAM01000007">
    <property type="protein sequence ID" value="KUM47344.1"/>
    <property type="molecule type" value="Genomic_DNA"/>
</dbReference>
<accession>A0A101LXT9</accession>
<reference evidence="3" key="1">
    <citation type="journal article" date="2015" name="Genome Biol. Evol.">
        <title>Organellar Genomes of White Spruce (Picea glauca): Assembly and Annotation.</title>
        <authorList>
            <person name="Jackman S.D."/>
            <person name="Warren R.L."/>
            <person name="Gibb E.A."/>
            <person name="Vandervalk B.P."/>
            <person name="Mohamadi H."/>
            <person name="Chu J."/>
            <person name="Raymond A."/>
            <person name="Pleasance S."/>
            <person name="Coope R."/>
            <person name="Wildung M.R."/>
            <person name="Ritland C.E."/>
            <person name="Bousquet J."/>
            <person name="Jones S.J."/>
            <person name="Bohlmann J."/>
            <person name="Birol I."/>
        </authorList>
    </citation>
    <scope>NUCLEOTIDE SEQUENCE [LARGE SCALE GENOMIC DNA]</scope>
    <source>
        <tissue evidence="3">Flushing bud</tissue>
    </source>
</reference>
<keyword evidence="3" id="KW-0496">Mitochondrion</keyword>